<dbReference type="Proteomes" id="UP000729402">
    <property type="component" value="Unassembled WGS sequence"/>
</dbReference>
<reference evidence="1" key="2">
    <citation type="submission" date="2021-02" db="EMBL/GenBank/DDBJ databases">
        <authorList>
            <person name="Kimball J.A."/>
            <person name="Haas M.W."/>
            <person name="Macchietto M."/>
            <person name="Kono T."/>
            <person name="Duquette J."/>
            <person name="Shao M."/>
        </authorList>
    </citation>
    <scope>NUCLEOTIDE SEQUENCE</scope>
    <source>
        <tissue evidence="1">Fresh leaf tissue</tissue>
    </source>
</reference>
<dbReference type="EMBL" id="JAAALK010000079">
    <property type="protein sequence ID" value="KAG8095893.1"/>
    <property type="molecule type" value="Genomic_DNA"/>
</dbReference>
<comment type="caution">
    <text evidence="1">The sequence shown here is derived from an EMBL/GenBank/DDBJ whole genome shotgun (WGS) entry which is preliminary data.</text>
</comment>
<proteinExistence type="predicted"/>
<dbReference type="AlphaFoldDB" id="A0A8J6C0A2"/>
<gene>
    <name evidence="1" type="ORF">GUJ93_ZPchr0013g34253</name>
</gene>
<sequence length="117" mass="13411">MSADILAHWFKAFYYDFINNYIVWVASVHYKRWWFERCWHDFNRHSKRFCLSLEPTFTDINTKTPPPLDIESLYSTKSVVVEAVGVEVLDGTAISSGLTSSLDTANVCLCCPICPPI</sequence>
<evidence type="ECO:0000313" key="2">
    <source>
        <dbReference type="Proteomes" id="UP000729402"/>
    </source>
</evidence>
<name>A0A8J6C0A2_ZIZPA</name>
<protein>
    <submittedName>
        <fullName evidence="1">Uncharacterized protein</fullName>
    </submittedName>
</protein>
<accession>A0A8J6C0A2</accession>
<reference evidence="1" key="1">
    <citation type="journal article" date="2021" name="bioRxiv">
        <title>Whole Genome Assembly and Annotation of Northern Wild Rice, Zizania palustris L., Supports a Whole Genome Duplication in the Zizania Genus.</title>
        <authorList>
            <person name="Haas M."/>
            <person name="Kono T."/>
            <person name="Macchietto M."/>
            <person name="Millas R."/>
            <person name="McGilp L."/>
            <person name="Shao M."/>
            <person name="Duquette J."/>
            <person name="Hirsch C.N."/>
            <person name="Kimball J."/>
        </authorList>
    </citation>
    <scope>NUCLEOTIDE SEQUENCE</scope>
    <source>
        <tissue evidence="1">Fresh leaf tissue</tissue>
    </source>
</reference>
<keyword evidence="2" id="KW-1185">Reference proteome</keyword>
<organism evidence="1 2">
    <name type="scientific">Zizania palustris</name>
    <name type="common">Northern wild rice</name>
    <dbReference type="NCBI Taxonomy" id="103762"/>
    <lineage>
        <taxon>Eukaryota</taxon>
        <taxon>Viridiplantae</taxon>
        <taxon>Streptophyta</taxon>
        <taxon>Embryophyta</taxon>
        <taxon>Tracheophyta</taxon>
        <taxon>Spermatophyta</taxon>
        <taxon>Magnoliopsida</taxon>
        <taxon>Liliopsida</taxon>
        <taxon>Poales</taxon>
        <taxon>Poaceae</taxon>
        <taxon>BOP clade</taxon>
        <taxon>Oryzoideae</taxon>
        <taxon>Oryzeae</taxon>
        <taxon>Zizaniinae</taxon>
        <taxon>Zizania</taxon>
    </lineage>
</organism>
<evidence type="ECO:0000313" key="1">
    <source>
        <dbReference type="EMBL" id="KAG8095893.1"/>
    </source>
</evidence>